<reference evidence="4" key="2">
    <citation type="submission" date="2021-12" db="EMBL/GenBank/DDBJ databases">
        <title>Resequencing data analysis of finger millet.</title>
        <authorList>
            <person name="Hatakeyama M."/>
            <person name="Aluri S."/>
            <person name="Balachadran M.T."/>
            <person name="Sivarajan S.R."/>
            <person name="Poveda L."/>
            <person name="Shimizu-Inatsugi R."/>
            <person name="Schlapbach R."/>
            <person name="Sreeman S.M."/>
            <person name="Shimizu K.K."/>
        </authorList>
    </citation>
    <scope>NUCLEOTIDE SEQUENCE</scope>
</reference>
<gene>
    <name evidence="4" type="primary">gb17395</name>
    <name evidence="4" type="ORF">PR202_gb17395</name>
</gene>
<organism evidence="4 5">
    <name type="scientific">Eleusine coracana subsp. coracana</name>
    <dbReference type="NCBI Taxonomy" id="191504"/>
    <lineage>
        <taxon>Eukaryota</taxon>
        <taxon>Viridiplantae</taxon>
        <taxon>Streptophyta</taxon>
        <taxon>Embryophyta</taxon>
        <taxon>Tracheophyta</taxon>
        <taxon>Spermatophyta</taxon>
        <taxon>Magnoliopsida</taxon>
        <taxon>Liliopsida</taxon>
        <taxon>Poales</taxon>
        <taxon>Poaceae</taxon>
        <taxon>PACMAD clade</taxon>
        <taxon>Chloridoideae</taxon>
        <taxon>Cynodonteae</taxon>
        <taxon>Eleusininae</taxon>
        <taxon>Eleusine</taxon>
    </lineage>
</organism>
<keyword evidence="5" id="KW-1185">Reference proteome</keyword>
<evidence type="ECO:0000256" key="1">
    <source>
        <dbReference type="SAM" id="Coils"/>
    </source>
</evidence>
<dbReference type="PANTHER" id="PTHR45125">
    <property type="entry name" value="F21J9.4-RELATED"/>
    <property type="match status" value="1"/>
</dbReference>
<feature type="coiled-coil region" evidence="1">
    <location>
        <begin position="134"/>
        <end position="182"/>
    </location>
</feature>
<feature type="domain" description="No apical meristem-associated C-terminal" evidence="3">
    <location>
        <begin position="50"/>
        <end position="208"/>
    </location>
</feature>
<proteinExistence type="predicted"/>
<keyword evidence="1" id="KW-0175">Coiled coil</keyword>
<evidence type="ECO:0000313" key="5">
    <source>
        <dbReference type="Proteomes" id="UP001054889"/>
    </source>
</evidence>
<evidence type="ECO:0000259" key="3">
    <source>
        <dbReference type="Pfam" id="PF14303"/>
    </source>
</evidence>
<evidence type="ECO:0000256" key="2">
    <source>
        <dbReference type="SAM" id="MobiDB-lite"/>
    </source>
</evidence>
<accession>A0AAV5F3F3</accession>
<feature type="region of interest" description="Disordered" evidence="2">
    <location>
        <begin position="97"/>
        <end position="126"/>
    </location>
</feature>
<protein>
    <recommendedName>
        <fullName evidence="3">No apical meristem-associated C-terminal domain-containing protein</fullName>
    </recommendedName>
</protein>
<comment type="caution">
    <text evidence="4">The sequence shown here is derived from an EMBL/GenBank/DDBJ whole genome shotgun (WGS) entry which is preliminary data.</text>
</comment>
<dbReference type="Proteomes" id="UP001054889">
    <property type="component" value="Unassembled WGS sequence"/>
</dbReference>
<sequence length="215" mass="24963">MNHWSGIQHDVNVFAGCLSKIEARNHSGCSVDDKIASACAMFKADDKSRRNFPYMHCWKILKDQPKWMDRRKHTPNLGGKRQKITNNATPLTAAISLGVGNVDGGQPSESAQERPPGKKKEKQKLRQHASIKAMEFLVAQKKEADDEKEMKKEERCKKAFALQEERISIEREKVEIKRELEEERIMNIDMSTLSYKQQQYYEMRQEEILARRLNN</sequence>
<dbReference type="AlphaFoldDB" id="A0AAV5F3F3"/>
<dbReference type="Pfam" id="PF14303">
    <property type="entry name" value="NAM-associated"/>
    <property type="match status" value="1"/>
</dbReference>
<dbReference type="PANTHER" id="PTHR45125:SF3">
    <property type="entry name" value="NO-APICAL-MERISTEM-ASSOCIATED CARBOXY-TERMINAL DOMAIN PROTEIN"/>
    <property type="match status" value="1"/>
</dbReference>
<name>A0AAV5F3F3_ELECO</name>
<evidence type="ECO:0000313" key="4">
    <source>
        <dbReference type="EMBL" id="GJN29198.1"/>
    </source>
</evidence>
<reference evidence="4" key="1">
    <citation type="journal article" date="2018" name="DNA Res.">
        <title>Multiple hybrid de novo genome assembly of finger millet, an orphan allotetraploid crop.</title>
        <authorList>
            <person name="Hatakeyama M."/>
            <person name="Aluri S."/>
            <person name="Balachadran M.T."/>
            <person name="Sivarajan S.R."/>
            <person name="Patrignani A."/>
            <person name="Gruter S."/>
            <person name="Poveda L."/>
            <person name="Shimizu-Inatsugi R."/>
            <person name="Baeten J."/>
            <person name="Francoijs K.J."/>
            <person name="Nataraja K.N."/>
            <person name="Reddy Y.A.N."/>
            <person name="Phadnis S."/>
            <person name="Ravikumar R.L."/>
            <person name="Schlapbach R."/>
            <person name="Sreeman S.M."/>
            <person name="Shimizu K.K."/>
        </authorList>
    </citation>
    <scope>NUCLEOTIDE SEQUENCE</scope>
</reference>
<dbReference type="EMBL" id="BQKI01000081">
    <property type="protein sequence ID" value="GJN29198.1"/>
    <property type="molecule type" value="Genomic_DNA"/>
</dbReference>
<dbReference type="InterPro" id="IPR029466">
    <property type="entry name" value="NAM-associated_C"/>
</dbReference>